<dbReference type="SUPFAM" id="SSF51735">
    <property type="entry name" value="NAD(P)-binding Rossmann-fold domains"/>
    <property type="match status" value="1"/>
</dbReference>
<dbReference type="PANTHER" id="PTHR10027:SF40">
    <property type="entry name" value="CALCIUM-ACTIVATED POTASSIUM CHANNEL SUBUNIT ALPHA-1"/>
    <property type="match status" value="1"/>
</dbReference>
<evidence type="ECO:0000259" key="20">
    <source>
        <dbReference type="PROSITE" id="PS51201"/>
    </source>
</evidence>
<feature type="transmembrane region" description="Helical" evidence="19">
    <location>
        <begin position="101"/>
        <end position="120"/>
    </location>
</feature>
<dbReference type="GO" id="GO:0060072">
    <property type="term" value="F:large conductance calcium-activated potassium channel activity"/>
    <property type="evidence" value="ECO:0007669"/>
    <property type="project" value="TreeGrafter"/>
</dbReference>
<organism evidence="21 22">
    <name type="scientific">Larimichthys crocea</name>
    <name type="common">Large yellow croaker</name>
    <name type="synonym">Pseudosciaena crocea</name>
    <dbReference type="NCBI Taxonomy" id="215358"/>
    <lineage>
        <taxon>Eukaryota</taxon>
        <taxon>Metazoa</taxon>
        <taxon>Chordata</taxon>
        <taxon>Craniata</taxon>
        <taxon>Vertebrata</taxon>
        <taxon>Euteleostomi</taxon>
        <taxon>Actinopterygii</taxon>
        <taxon>Neopterygii</taxon>
        <taxon>Teleostei</taxon>
        <taxon>Neoteleostei</taxon>
        <taxon>Acanthomorphata</taxon>
        <taxon>Eupercaria</taxon>
        <taxon>Sciaenidae</taxon>
        <taxon>Larimichthys</taxon>
    </lineage>
</organism>
<dbReference type="PANTHER" id="PTHR10027">
    <property type="entry name" value="CALCIUM-ACTIVATED POTASSIUM CHANNEL ALPHA CHAIN"/>
    <property type="match status" value="1"/>
</dbReference>
<dbReference type="GO" id="GO:0046872">
    <property type="term" value="F:metal ion binding"/>
    <property type="evidence" value="ECO:0007669"/>
    <property type="project" value="UniProtKB-KW"/>
</dbReference>
<evidence type="ECO:0000256" key="12">
    <source>
        <dbReference type="ARBA" id="ARBA00022958"/>
    </source>
</evidence>
<proteinExistence type="inferred from homology"/>
<name>A0A6G0HY40_LARCR</name>
<evidence type="ECO:0000256" key="3">
    <source>
        <dbReference type="ARBA" id="ARBA00022448"/>
    </source>
</evidence>
<keyword evidence="12" id="KW-0630">Potassium</keyword>
<dbReference type="SUPFAM" id="SSF81324">
    <property type="entry name" value="Voltage-gated potassium channels"/>
    <property type="match status" value="1"/>
</dbReference>
<dbReference type="GO" id="GO:0045211">
    <property type="term" value="C:postsynaptic membrane"/>
    <property type="evidence" value="ECO:0007669"/>
    <property type="project" value="TreeGrafter"/>
</dbReference>
<dbReference type="InterPro" id="IPR003148">
    <property type="entry name" value="RCK_N"/>
</dbReference>
<comment type="caution">
    <text evidence="21">The sequence shown here is derived from an EMBL/GenBank/DDBJ whole genome shotgun (WGS) entry which is preliminary data.</text>
</comment>
<evidence type="ECO:0000256" key="5">
    <source>
        <dbReference type="ARBA" id="ARBA00022538"/>
    </source>
</evidence>
<keyword evidence="6 19" id="KW-0812">Transmembrane</keyword>
<feature type="transmembrane region" description="Helical" evidence="19">
    <location>
        <begin position="132"/>
        <end position="150"/>
    </location>
</feature>
<evidence type="ECO:0000256" key="9">
    <source>
        <dbReference type="ARBA" id="ARBA00022837"/>
    </source>
</evidence>
<protein>
    <recommendedName>
        <fullName evidence="17">BK channel</fullName>
    </recommendedName>
    <alternativeName>
        <fullName evidence="18">Slowpoke homolog</fullName>
    </alternativeName>
</protein>
<keyword evidence="16 21" id="KW-0407">Ion channel</keyword>
<dbReference type="InterPro" id="IPR005821">
    <property type="entry name" value="Ion_trans_dom"/>
</dbReference>
<feature type="transmembrane region" description="Helical" evidence="19">
    <location>
        <begin position="65"/>
        <end position="86"/>
    </location>
</feature>
<dbReference type="InterPro" id="IPR036291">
    <property type="entry name" value="NAD(P)-bd_dom_sf"/>
</dbReference>
<dbReference type="EMBL" id="REGW02000017">
    <property type="protein sequence ID" value="KAE8284115.1"/>
    <property type="molecule type" value="Genomic_DNA"/>
</dbReference>
<evidence type="ECO:0000313" key="21">
    <source>
        <dbReference type="EMBL" id="KAE8284115.1"/>
    </source>
</evidence>
<sequence>MIYSNACLISLSFYYFYFINMNPMKLINMDERLKGLRFLRALRLIQFSEILQFLNILKTSNSIKLVNLCSIFISTWLTAAGFIHLVENSGDPWENFQNSQALSYWECVYLLMVTMSTVGYGDVYAKTTLGRLFMVFFILGGLAMFASYVPEIIELIGNRKKYGGSYSAAMFARYVPEIAALILNRKKYGGSYNSTRGRKHIVVCGHITLESVSNFLKDFLHKDRDDVNVEIVFLHNISPNLELEALFKRHFTQVEFYQGSVLNPHDLARVKIESADACLILANKYCADPDAEDASNIMRVISIKNYHPKIRIITQMLQYHNKAHLLNIPSWTWKEGDDAICLAGAETWLHRSELPGSRPLHHAGQPFLHEVLHQD</sequence>
<keyword evidence="13 19" id="KW-1133">Transmembrane helix</keyword>
<evidence type="ECO:0000256" key="17">
    <source>
        <dbReference type="ARBA" id="ARBA00029579"/>
    </source>
</evidence>
<dbReference type="Gene3D" id="1.10.287.70">
    <property type="match status" value="1"/>
</dbReference>
<accession>A0A6G0HY40</accession>
<keyword evidence="5" id="KW-0633">Potassium transport</keyword>
<dbReference type="GO" id="GO:0034702">
    <property type="term" value="C:monoatomic ion channel complex"/>
    <property type="evidence" value="ECO:0007669"/>
    <property type="project" value="UniProtKB-KW"/>
</dbReference>
<keyword evidence="10" id="KW-0460">Magnesium</keyword>
<evidence type="ECO:0000256" key="7">
    <source>
        <dbReference type="ARBA" id="ARBA00022723"/>
    </source>
</evidence>
<dbReference type="FunFam" id="3.40.50.720:FF:000005">
    <property type="entry name" value="calcium-activated potassium channel subunit alpha-1 isoform X6"/>
    <property type="match status" value="1"/>
</dbReference>
<evidence type="ECO:0000256" key="6">
    <source>
        <dbReference type="ARBA" id="ARBA00022692"/>
    </source>
</evidence>
<keyword evidence="4" id="KW-1003">Cell membrane</keyword>
<keyword evidence="8" id="KW-0631">Potassium channel</keyword>
<evidence type="ECO:0000256" key="15">
    <source>
        <dbReference type="ARBA" id="ARBA00023136"/>
    </source>
</evidence>
<keyword evidence="9" id="KW-0106">Calcium</keyword>
<evidence type="ECO:0000256" key="14">
    <source>
        <dbReference type="ARBA" id="ARBA00023065"/>
    </source>
</evidence>
<keyword evidence="11" id="KW-0851">Voltage-gated channel</keyword>
<comment type="subcellular location">
    <subcellularLocation>
        <location evidence="1">Cell membrane</location>
        <topology evidence="1">Multi-pass membrane protein</topology>
    </subcellularLocation>
</comment>
<dbReference type="Proteomes" id="UP000424527">
    <property type="component" value="Unassembled WGS sequence"/>
</dbReference>
<keyword evidence="14" id="KW-0406">Ion transport</keyword>
<dbReference type="AlphaFoldDB" id="A0A6G0HY40"/>
<dbReference type="PROSITE" id="PS51201">
    <property type="entry name" value="RCK_N"/>
    <property type="match status" value="1"/>
</dbReference>
<keyword evidence="3" id="KW-0813">Transport</keyword>
<keyword evidence="7" id="KW-0479">Metal-binding</keyword>
<feature type="domain" description="RCK N-terminal" evidence="20">
    <location>
        <begin position="198"/>
        <end position="340"/>
    </location>
</feature>
<dbReference type="PRINTS" id="PR01449">
    <property type="entry name" value="BKCHANNELA"/>
</dbReference>
<evidence type="ECO:0000256" key="4">
    <source>
        <dbReference type="ARBA" id="ARBA00022475"/>
    </source>
</evidence>
<dbReference type="Gene3D" id="3.40.50.720">
    <property type="entry name" value="NAD(P)-binding Rossmann-like Domain"/>
    <property type="match status" value="1"/>
</dbReference>
<dbReference type="Pfam" id="PF00520">
    <property type="entry name" value="Ion_trans"/>
    <property type="match status" value="1"/>
</dbReference>
<evidence type="ECO:0000256" key="13">
    <source>
        <dbReference type="ARBA" id="ARBA00022989"/>
    </source>
</evidence>
<evidence type="ECO:0000256" key="19">
    <source>
        <dbReference type="SAM" id="Phobius"/>
    </source>
</evidence>
<dbReference type="Pfam" id="PF22614">
    <property type="entry name" value="Slo-like_RCK"/>
    <property type="match status" value="1"/>
</dbReference>
<dbReference type="FunFam" id="1.10.287.70:FF:000015">
    <property type="entry name" value="Calcium-activated potassium channel subunit alpha-1 isoform X7"/>
    <property type="match status" value="1"/>
</dbReference>
<evidence type="ECO:0000256" key="1">
    <source>
        <dbReference type="ARBA" id="ARBA00004651"/>
    </source>
</evidence>
<keyword evidence="22" id="KW-1185">Reference proteome</keyword>
<evidence type="ECO:0000256" key="18">
    <source>
        <dbReference type="ARBA" id="ARBA00033447"/>
    </source>
</evidence>
<evidence type="ECO:0000256" key="11">
    <source>
        <dbReference type="ARBA" id="ARBA00022882"/>
    </source>
</evidence>
<keyword evidence="15 19" id="KW-0472">Membrane</keyword>
<evidence type="ECO:0000313" key="22">
    <source>
        <dbReference type="Proteomes" id="UP000424527"/>
    </source>
</evidence>
<dbReference type="InterPro" id="IPR047871">
    <property type="entry name" value="K_chnl_Slo-like"/>
</dbReference>
<evidence type="ECO:0000256" key="8">
    <source>
        <dbReference type="ARBA" id="ARBA00022826"/>
    </source>
</evidence>
<evidence type="ECO:0000256" key="10">
    <source>
        <dbReference type="ARBA" id="ARBA00022842"/>
    </source>
</evidence>
<evidence type="ECO:0000256" key="2">
    <source>
        <dbReference type="ARBA" id="ARBA00008648"/>
    </source>
</evidence>
<evidence type="ECO:0000256" key="16">
    <source>
        <dbReference type="ARBA" id="ARBA00023303"/>
    </source>
</evidence>
<comment type="similarity">
    <text evidence="2">Belongs to the potassium channel family. Calcium-activated (TC 1.A.1.3) subfamily. KCa1.1/KCNMA1 sub-subfamily.</text>
</comment>
<reference evidence="21 22" key="1">
    <citation type="submission" date="2019-07" db="EMBL/GenBank/DDBJ databases">
        <title>Chromosome genome assembly for large yellow croaker.</title>
        <authorList>
            <person name="Xiao S."/>
        </authorList>
    </citation>
    <scope>NUCLEOTIDE SEQUENCE [LARGE SCALE GENOMIC DNA]</scope>
    <source>
        <strain evidence="21">JMULYC20181020</strain>
        <tissue evidence="21">Muscle</tissue>
    </source>
</reference>
<gene>
    <name evidence="21" type="ORF">D5F01_LYC17443</name>
</gene>